<sequence>MDLTMETITKVIHVCETYAAIKQGHENKISLEQKAVAGFPICSSWKVEKDNYVTYMKQLGLMNHLVFDNYCVNVV</sequence>
<name>A0ABQ9CS76_9PASS</name>
<gene>
    <name evidence="1" type="ORF">WISP_122340</name>
</gene>
<keyword evidence="2" id="KW-1185">Reference proteome</keyword>
<proteinExistence type="predicted"/>
<dbReference type="EMBL" id="WHWB01034561">
    <property type="protein sequence ID" value="KAJ7408171.1"/>
    <property type="molecule type" value="Genomic_DNA"/>
</dbReference>
<accession>A0ABQ9CS76</accession>
<comment type="caution">
    <text evidence="1">The sequence shown here is derived from an EMBL/GenBank/DDBJ whole genome shotgun (WGS) entry which is preliminary data.</text>
</comment>
<protein>
    <submittedName>
        <fullName evidence="1">Uncharacterized protein</fullName>
    </submittedName>
</protein>
<evidence type="ECO:0000313" key="2">
    <source>
        <dbReference type="Proteomes" id="UP001145742"/>
    </source>
</evidence>
<evidence type="ECO:0000313" key="1">
    <source>
        <dbReference type="EMBL" id="KAJ7408171.1"/>
    </source>
</evidence>
<dbReference type="Proteomes" id="UP001145742">
    <property type="component" value="Unassembled WGS sequence"/>
</dbReference>
<reference evidence="1" key="1">
    <citation type="submission" date="2019-10" db="EMBL/GenBank/DDBJ databases">
        <authorList>
            <person name="Soares A.E.R."/>
            <person name="Aleixo A."/>
            <person name="Schneider P."/>
            <person name="Miyaki C.Y."/>
            <person name="Schneider M.P."/>
            <person name="Mello C."/>
            <person name="Vasconcelos A.T.R."/>
        </authorList>
    </citation>
    <scope>NUCLEOTIDE SEQUENCE</scope>
    <source>
        <tissue evidence="1">Muscle</tissue>
    </source>
</reference>
<organism evidence="1 2">
    <name type="scientific">Willisornis vidua</name>
    <name type="common">Xingu scale-backed antbird</name>
    <dbReference type="NCBI Taxonomy" id="1566151"/>
    <lineage>
        <taxon>Eukaryota</taxon>
        <taxon>Metazoa</taxon>
        <taxon>Chordata</taxon>
        <taxon>Craniata</taxon>
        <taxon>Vertebrata</taxon>
        <taxon>Euteleostomi</taxon>
        <taxon>Archelosauria</taxon>
        <taxon>Archosauria</taxon>
        <taxon>Dinosauria</taxon>
        <taxon>Saurischia</taxon>
        <taxon>Theropoda</taxon>
        <taxon>Coelurosauria</taxon>
        <taxon>Aves</taxon>
        <taxon>Neognathae</taxon>
        <taxon>Neoaves</taxon>
        <taxon>Telluraves</taxon>
        <taxon>Australaves</taxon>
        <taxon>Passeriformes</taxon>
        <taxon>Thamnophilidae</taxon>
        <taxon>Willisornis</taxon>
    </lineage>
</organism>